<protein>
    <submittedName>
        <fullName evidence="1">Uncharacterized protein</fullName>
    </submittedName>
</protein>
<organism evidence="1">
    <name type="scientific">Rhizophora mucronata</name>
    <name type="common">Asiatic mangrove</name>
    <dbReference type="NCBI Taxonomy" id="61149"/>
    <lineage>
        <taxon>Eukaryota</taxon>
        <taxon>Viridiplantae</taxon>
        <taxon>Streptophyta</taxon>
        <taxon>Embryophyta</taxon>
        <taxon>Tracheophyta</taxon>
        <taxon>Spermatophyta</taxon>
        <taxon>Magnoliopsida</taxon>
        <taxon>eudicotyledons</taxon>
        <taxon>Gunneridae</taxon>
        <taxon>Pentapetalae</taxon>
        <taxon>rosids</taxon>
        <taxon>fabids</taxon>
        <taxon>Malpighiales</taxon>
        <taxon>Rhizophoraceae</taxon>
        <taxon>Rhizophora</taxon>
    </lineage>
</organism>
<dbReference type="EMBL" id="GGEC01041046">
    <property type="protein sequence ID" value="MBX21530.1"/>
    <property type="molecule type" value="Transcribed_RNA"/>
</dbReference>
<evidence type="ECO:0000313" key="1">
    <source>
        <dbReference type="EMBL" id="MBX21530.1"/>
    </source>
</evidence>
<reference evidence="1" key="1">
    <citation type="submission" date="2018-02" db="EMBL/GenBank/DDBJ databases">
        <title>Rhizophora mucronata_Transcriptome.</title>
        <authorList>
            <person name="Meera S.P."/>
            <person name="Sreeshan A."/>
            <person name="Augustine A."/>
        </authorList>
    </citation>
    <scope>NUCLEOTIDE SEQUENCE</scope>
    <source>
        <tissue evidence="1">Leaf</tissue>
    </source>
</reference>
<sequence length="35" mass="3937">MGFSLSISLNLHNLEYKNVEMGCGGKSNKRVWYCG</sequence>
<name>A0A2P2LU84_RHIMU</name>
<dbReference type="AlphaFoldDB" id="A0A2P2LU84"/>
<proteinExistence type="predicted"/>
<accession>A0A2P2LU84</accession>